<evidence type="ECO:0000259" key="1">
    <source>
        <dbReference type="Pfam" id="PF01266"/>
    </source>
</evidence>
<accession>A0A543HGS4</accession>
<comment type="caution">
    <text evidence="2">The sequence shown here is derived from an EMBL/GenBank/DDBJ whole genome shotgun (WGS) entry which is preliminary data.</text>
</comment>
<name>A0A543HGS4_9MICO</name>
<dbReference type="InterPro" id="IPR036188">
    <property type="entry name" value="FAD/NAD-bd_sf"/>
</dbReference>
<dbReference type="EMBL" id="VFPM01000004">
    <property type="protein sequence ID" value="TQM57542.1"/>
    <property type="molecule type" value="Genomic_DNA"/>
</dbReference>
<feature type="domain" description="FAD dependent oxidoreductase" evidence="1">
    <location>
        <begin position="68"/>
        <end position="431"/>
    </location>
</feature>
<evidence type="ECO:0000313" key="2">
    <source>
        <dbReference type="EMBL" id="TQM57542.1"/>
    </source>
</evidence>
<reference evidence="2 3" key="1">
    <citation type="submission" date="2019-06" db="EMBL/GenBank/DDBJ databases">
        <title>Genome sequencing of plant associated microbes to promote plant fitness in Sorghum bicolor and Oryza sativa.</title>
        <authorList>
            <person name="Coleman-Derr D."/>
        </authorList>
    </citation>
    <scope>NUCLEOTIDE SEQUENCE [LARGE SCALE GENOMIC DNA]</scope>
    <source>
        <strain evidence="2 3">KV-663</strain>
    </source>
</reference>
<dbReference type="AlphaFoldDB" id="A0A543HGS4"/>
<protein>
    <submittedName>
        <fullName evidence="2">Glycine/D-amino acid oxidase-like deaminating enzyme</fullName>
    </submittedName>
</protein>
<dbReference type="PANTHER" id="PTHR13847">
    <property type="entry name" value="SARCOSINE DEHYDROGENASE-RELATED"/>
    <property type="match status" value="1"/>
</dbReference>
<evidence type="ECO:0000313" key="3">
    <source>
        <dbReference type="Proteomes" id="UP000316747"/>
    </source>
</evidence>
<dbReference type="Proteomes" id="UP000316747">
    <property type="component" value="Unassembled WGS sequence"/>
</dbReference>
<organism evidence="2 3">
    <name type="scientific">Humibacillus xanthopallidus</name>
    <dbReference type="NCBI Taxonomy" id="412689"/>
    <lineage>
        <taxon>Bacteria</taxon>
        <taxon>Bacillati</taxon>
        <taxon>Actinomycetota</taxon>
        <taxon>Actinomycetes</taxon>
        <taxon>Micrococcales</taxon>
        <taxon>Intrasporangiaceae</taxon>
        <taxon>Humibacillus</taxon>
    </lineage>
</organism>
<dbReference type="Gene3D" id="3.50.50.60">
    <property type="entry name" value="FAD/NAD(P)-binding domain"/>
    <property type="match status" value="1"/>
</dbReference>
<dbReference type="Gene3D" id="3.30.9.10">
    <property type="entry name" value="D-Amino Acid Oxidase, subunit A, domain 2"/>
    <property type="match status" value="1"/>
</dbReference>
<dbReference type="Pfam" id="PF01266">
    <property type="entry name" value="DAO"/>
    <property type="match status" value="1"/>
</dbReference>
<dbReference type="PANTHER" id="PTHR13847:SF285">
    <property type="entry name" value="FAD DEPENDENT OXIDOREDUCTASE DOMAIN-CONTAINING PROTEIN"/>
    <property type="match status" value="1"/>
</dbReference>
<dbReference type="SUPFAM" id="SSF51905">
    <property type="entry name" value="FAD/NAD(P)-binding domain"/>
    <property type="match status" value="1"/>
</dbReference>
<sequence length="496" mass="54427">MPFTFGIRRQWNRIPPKSVCCPHLHHDRQAVHTARMPASGYRSLSLWHDTMDDDFTPRPGLDRDVEVDVAIVGAGYTGLWTAYHLVRADPTVRVAVIEREIAGFGASGRNGGWCSALFPASLQRMASERGRDAAVRMQHQLHDTVASVGAIAAEEGIDCHFDQGGYLSVARNPAQLERVRAEVADFHAWGFGPDDHRLLDAHEVAEFAQVSDALGGSWTPHCAAIHPARLVRGLAAAVERRGVTIYERTSAVDVGSRRVVTPHGTVRAEHVVLATEGYTPTVAGRRRAIAPVYSLMTATEPLGDDIWQQIGLERRTTFADNRHLVVYGQRTRDGRIAFGGRGAPYHYASRLSSAYERDERVHAMLRRILVELFPVLRDVAFTHAWGGNLGVPRDWFPSVRHDKHTGLAFAGGYVGDGVATSALAGRTLAAMISGDDPDDLASLPWAGRTSRAWEPEPLRWLGVNAVTALMTSADWSERRTGRSSRAASAFWTAMGQ</sequence>
<dbReference type="GO" id="GO:0005737">
    <property type="term" value="C:cytoplasm"/>
    <property type="evidence" value="ECO:0007669"/>
    <property type="project" value="TreeGrafter"/>
</dbReference>
<keyword evidence="3" id="KW-1185">Reference proteome</keyword>
<dbReference type="InterPro" id="IPR006076">
    <property type="entry name" value="FAD-dep_OxRdtase"/>
</dbReference>
<gene>
    <name evidence="2" type="ORF">FBY41_4370</name>
</gene>
<proteinExistence type="predicted"/>